<keyword evidence="3 6" id="KW-1133">Transmembrane helix</keyword>
<dbReference type="PANTHER" id="PTHR43229:SF2">
    <property type="entry name" value="NODULATION PROTEIN J"/>
    <property type="match status" value="1"/>
</dbReference>
<dbReference type="PANTHER" id="PTHR43229">
    <property type="entry name" value="NODULATION PROTEIN J"/>
    <property type="match status" value="1"/>
</dbReference>
<dbReference type="GO" id="GO:0140359">
    <property type="term" value="F:ABC-type transporter activity"/>
    <property type="evidence" value="ECO:0007669"/>
    <property type="project" value="InterPro"/>
</dbReference>
<feature type="transmembrane region" description="Helical" evidence="6">
    <location>
        <begin position="64"/>
        <end position="83"/>
    </location>
</feature>
<comment type="subcellular location">
    <subcellularLocation>
        <location evidence="6">Cell membrane</location>
        <topology evidence="6">Multi-pass membrane protein</topology>
    </subcellularLocation>
    <subcellularLocation>
        <location evidence="1">Membrane</location>
        <topology evidence="1">Multi-pass membrane protein</topology>
    </subcellularLocation>
</comment>
<keyword evidence="9" id="KW-1185">Reference proteome</keyword>
<comment type="similarity">
    <text evidence="6">Belongs to the ABC-2 integral membrane protein family.</text>
</comment>
<gene>
    <name evidence="8" type="ORF">HNP84_003759</name>
</gene>
<feature type="transmembrane region" description="Helical" evidence="6">
    <location>
        <begin position="226"/>
        <end position="245"/>
    </location>
</feature>
<dbReference type="InterPro" id="IPR051784">
    <property type="entry name" value="Nod_factor_ABC_transporter"/>
</dbReference>
<dbReference type="GO" id="GO:0043190">
    <property type="term" value="C:ATP-binding cassette (ABC) transporter complex"/>
    <property type="evidence" value="ECO:0007669"/>
    <property type="project" value="InterPro"/>
</dbReference>
<dbReference type="InterPro" id="IPR047817">
    <property type="entry name" value="ABC2_TM_bact-type"/>
</dbReference>
<evidence type="ECO:0000313" key="9">
    <source>
        <dbReference type="Proteomes" id="UP000578449"/>
    </source>
</evidence>
<comment type="caution">
    <text evidence="8">The sequence shown here is derived from an EMBL/GenBank/DDBJ whole genome shotgun (WGS) entry which is preliminary data.</text>
</comment>
<dbReference type="InterPro" id="IPR000412">
    <property type="entry name" value="ABC_2_transport"/>
</dbReference>
<dbReference type="PRINTS" id="PR00164">
    <property type="entry name" value="ABC2TRNSPORT"/>
</dbReference>
<name>A0A840P7Y3_9ACTN</name>
<sequence>MFEWAPVRAVWRRELALYRRYWASTSFAALVEPTLYLLAFGYGFGSVIGTLYGYEYRDFVSTGVVATAVLFIGAFGGMFNTFIRRTFQHTYDAMLAAPVDVHELVTAEASWLAAKAGLYGCAPLLVGMAFGLDPSWGMLLVPAIAFLTGLGFALFGMWVSAIVPSINSLDYVITGVLTPLFLVAGTFFPIDQLPSWAATAARFNPLWHTVELIRAAVFARLTPGDLAHVGVLALFAAAMWSLAVWKLRARLID</sequence>
<dbReference type="GO" id="GO:0046677">
    <property type="term" value="P:response to antibiotic"/>
    <property type="evidence" value="ECO:0007669"/>
    <property type="project" value="UniProtKB-KW"/>
</dbReference>
<evidence type="ECO:0000256" key="6">
    <source>
        <dbReference type="RuleBase" id="RU361157"/>
    </source>
</evidence>
<dbReference type="PIRSF" id="PIRSF006648">
    <property type="entry name" value="DrrB"/>
    <property type="match status" value="1"/>
</dbReference>
<feature type="transmembrane region" description="Helical" evidence="6">
    <location>
        <begin position="104"/>
        <end position="130"/>
    </location>
</feature>
<dbReference type="Pfam" id="PF01061">
    <property type="entry name" value="ABC2_membrane"/>
    <property type="match status" value="1"/>
</dbReference>
<accession>A0A840P7Y3</accession>
<feature type="transmembrane region" description="Helical" evidence="6">
    <location>
        <begin position="171"/>
        <end position="190"/>
    </location>
</feature>
<dbReference type="EMBL" id="JACHGN010000007">
    <property type="protein sequence ID" value="MBB5134033.1"/>
    <property type="molecule type" value="Genomic_DNA"/>
</dbReference>
<feature type="transmembrane region" description="Helical" evidence="6">
    <location>
        <begin position="21"/>
        <end position="44"/>
    </location>
</feature>
<evidence type="ECO:0000259" key="7">
    <source>
        <dbReference type="PROSITE" id="PS51012"/>
    </source>
</evidence>
<reference evidence="8 9" key="1">
    <citation type="submission" date="2020-08" db="EMBL/GenBank/DDBJ databases">
        <title>Genomic Encyclopedia of Type Strains, Phase IV (KMG-IV): sequencing the most valuable type-strain genomes for metagenomic binning, comparative biology and taxonomic classification.</title>
        <authorList>
            <person name="Goeker M."/>
        </authorList>
    </citation>
    <scope>NUCLEOTIDE SEQUENCE [LARGE SCALE GENOMIC DNA]</scope>
    <source>
        <strain evidence="8 9">DSM 45615</strain>
    </source>
</reference>
<dbReference type="AlphaFoldDB" id="A0A840P7Y3"/>
<evidence type="ECO:0000256" key="3">
    <source>
        <dbReference type="ARBA" id="ARBA00022989"/>
    </source>
</evidence>
<evidence type="ECO:0000256" key="4">
    <source>
        <dbReference type="ARBA" id="ARBA00023136"/>
    </source>
</evidence>
<evidence type="ECO:0000256" key="5">
    <source>
        <dbReference type="ARBA" id="ARBA00023251"/>
    </source>
</evidence>
<dbReference type="InterPro" id="IPR013525">
    <property type="entry name" value="ABC2_TM"/>
</dbReference>
<dbReference type="Proteomes" id="UP000578449">
    <property type="component" value="Unassembled WGS sequence"/>
</dbReference>
<dbReference type="PROSITE" id="PS51012">
    <property type="entry name" value="ABC_TM2"/>
    <property type="match status" value="1"/>
</dbReference>
<proteinExistence type="inferred from homology"/>
<feature type="transmembrane region" description="Helical" evidence="6">
    <location>
        <begin position="136"/>
        <end position="159"/>
    </location>
</feature>
<evidence type="ECO:0000256" key="1">
    <source>
        <dbReference type="ARBA" id="ARBA00004141"/>
    </source>
</evidence>
<evidence type="ECO:0000313" key="8">
    <source>
        <dbReference type="EMBL" id="MBB5134033.1"/>
    </source>
</evidence>
<keyword evidence="6" id="KW-1003">Cell membrane</keyword>
<dbReference type="RefSeq" id="WP_312925146.1">
    <property type="nucleotide sequence ID" value="NZ_BAABIX010000061.1"/>
</dbReference>
<feature type="domain" description="ABC transmembrane type-2" evidence="7">
    <location>
        <begin position="24"/>
        <end position="250"/>
    </location>
</feature>
<keyword evidence="6" id="KW-0813">Transport</keyword>
<evidence type="ECO:0000256" key="2">
    <source>
        <dbReference type="ARBA" id="ARBA00022692"/>
    </source>
</evidence>
<keyword evidence="4 6" id="KW-0472">Membrane</keyword>
<keyword evidence="5" id="KW-0046">Antibiotic resistance</keyword>
<organism evidence="8 9">
    <name type="scientific">Thermocatellispora tengchongensis</name>
    <dbReference type="NCBI Taxonomy" id="1073253"/>
    <lineage>
        <taxon>Bacteria</taxon>
        <taxon>Bacillati</taxon>
        <taxon>Actinomycetota</taxon>
        <taxon>Actinomycetes</taxon>
        <taxon>Streptosporangiales</taxon>
        <taxon>Streptosporangiaceae</taxon>
        <taxon>Thermocatellispora</taxon>
    </lineage>
</organism>
<protein>
    <recommendedName>
        <fullName evidence="6">Transport permease protein</fullName>
    </recommendedName>
</protein>
<keyword evidence="2 6" id="KW-0812">Transmembrane</keyword>